<dbReference type="PATRIC" id="fig|1121439.3.peg.2338"/>
<evidence type="ECO:0000256" key="7">
    <source>
        <dbReference type="ARBA" id="ARBA00023157"/>
    </source>
</evidence>
<evidence type="ECO:0000313" key="12">
    <source>
        <dbReference type="EMBL" id="EPR31379.1"/>
    </source>
</evidence>
<dbReference type="STRING" id="1121439.dsat_0968"/>
<comment type="subcellular location">
    <subcellularLocation>
        <location evidence="9">Cytoplasm</location>
    </subcellularLocation>
</comment>
<evidence type="ECO:0000256" key="6">
    <source>
        <dbReference type="ARBA" id="ARBA00022884"/>
    </source>
</evidence>
<keyword evidence="6 9" id="KW-0694">RNA-binding</keyword>
<evidence type="ECO:0000256" key="8">
    <source>
        <dbReference type="ARBA" id="ARBA00051542"/>
    </source>
</evidence>
<dbReference type="PANTHER" id="PTHR11933">
    <property type="entry name" value="TRNA 5-METHYLAMINOMETHYL-2-THIOURIDYLATE -METHYLTRANSFERASE"/>
    <property type="match status" value="1"/>
</dbReference>
<evidence type="ECO:0000259" key="11">
    <source>
        <dbReference type="Pfam" id="PF20259"/>
    </source>
</evidence>
<comment type="function">
    <text evidence="9">Catalyzes the 2-thiolation of uridine at the wobble position (U34) of tRNA, leading to the formation of s(2)U34.</text>
</comment>
<feature type="disulfide bond" description="Alternate" evidence="9">
    <location>
        <begin position="112"/>
        <end position="209"/>
    </location>
</feature>
<dbReference type="Gene3D" id="3.40.50.620">
    <property type="entry name" value="HUPs"/>
    <property type="match status" value="1"/>
</dbReference>
<evidence type="ECO:0000256" key="5">
    <source>
        <dbReference type="ARBA" id="ARBA00022840"/>
    </source>
</evidence>
<feature type="active site" description="Cysteine persulfide intermediate" evidence="9">
    <location>
        <position position="209"/>
    </location>
</feature>
<keyword evidence="13" id="KW-1185">Reference proteome</keyword>
<keyword evidence="1 9" id="KW-0820">tRNA-binding</keyword>
<keyword evidence="4 9" id="KW-0547">Nucleotide-binding</keyword>
<evidence type="ECO:0000313" key="13">
    <source>
        <dbReference type="Proteomes" id="UP000014975"/>
    </source>
</evidence>
<keyword evidence="5 9" id="KW-0067">ATP-binding</keyword>
<gene>
    <name evidence="9" type="primary">mnmA</name>
    <name evidence="12" type="ORF">dsat_0968</name>
</gene>
<evidence type="ECO:0000256" key="1">
    <source>
        <dbReference type="ARBA" id="ARBA00022555"/>
    </source>
</evidence>
<dbReference type="HAMAP" id="MF_00144">
    <property type="entry name" value="tRNA_thiouridyl_MnmA"/>
    <property type="match status" value="1"/>
</dbReference>
<feature type="site" description="Interaction with tRNA" evidence="9">
    <location>
        <position position="137"/>
    </location>
</feature>
<dbReference type="OrthoDB" id="9800696at2"/>
<feature type="domain" description="tRNA-specific 2-thiouridylase MnmA-like C-terminal" evidence="10">
    <location>
        <begin position="290"/>
        <end position="363"/>
    </location>
</feature>
<feature type="region of interest" description="Interaction with tRNA" evidence="9">
    <location>
        <begin position="159"/>
        <end position="161"/>
    </location>
</feature>
<dbReference type="InterPro" id="IPR046884">
    <property type="entry name" value="MnmA-like_central"/>
</dbReference>
<proteinExistence type="inferred from homology"/>
<evidence type="ECO:0000256" key="2">
    <source>
        <dbReference type="ARBA" id="ARBA00022679"/>
    </source>
</evidence>
<sequence>MRTTSPSLGSSLLKPSQKRIAVALSGGRDSLLALALLKDAGHDVLGVHGRFLDDAPGRMPHDALARDLAERCAALGADFAVLDLRDDFERLVVAPFVQAYLDGKTPNPCCLCNARLKFGLLLDKAAALGAEKIATGHYARLTHDANARAALRRGRDTGKDQSYFLSLVPSENLARAVFPLAGRLKEGVLGELSARGLPPPLPGESQDVCFVPGDDYKSFLRGQAAGLPGSGPIVLEDGTVVGRHQGLWRHTQGQRRGLGVAHTEPLYVLAKDVARNALVVGPAARAQCRTVLAANLNVLVPPAEWPEILVAKTRSRQEPAPATARIESERLVVTFATPHPLPAPGQIAALYDQEGRVLVGGIIDAFAP</sequence>
<dbReference type="NCBIfam" id="NF001138">
    <property type="entry name" value="PRK00143.1"/>
    <property type="match status" value="1"/>
</dbReference>
<dbReference type="CDD" id="cd01998">
    <property type="entry name" value="MnmA_TRMU-like"/>
    <property type="match status" value="1"/>
</dbReference>
<dbReference type="PANTHER" id="PTHR11933:SF5">
    <property type="entry name" value="MITOCHONDRIAL TRNA-SPECIFIC 2-THIOURIDYLASE 1"/>
    <property type="match status" value="1"/>
</dbReference>
<dbReference type="GO" id="GO:0000049">
    <property type="term" value="F:tRNA binding"/>
    <property type="evidence" value="ECO:0007669"/>
    <property type="project" value="UniProtKB-KW"/>
</dbReference>
<dbReference type="EC" id="2.8.1.13" evidence="9"/>
<dbReference type="GO" id="GO:0103016">
    <property type="term" value="F:tRNA-uridine 2-sulfurtransferase activity"/>
    <property type="evidence" value="ECO:0007669"/>
    <property type="project" value="UniProtKB-EC"/>
</dbReference>
<name>S7UBW3_9BACT</name>
<evidence type="ECO:0000259" key="10">
    <source>
        <dbReference type="Pfam" id="PF20258"/>
    </source>
</evidence>
<comment type="caution">
    <text evidence="9">Lacks conserved residue(s) required for the propagation of feature annotation.</text>
</comment>
<dbReference type="InterPro" id="IPR014729">
    <property type="entry name" value="Rossmann-like_a/b/a_fold"/>
</dbReference>
<dbReference type="Gene3D" id="2.40.30.10">
    <property type="entry name" value="Translation factors"/>
    <property type="match status" value="1"/>
</dbReference>
<accession>S7UBW3</accession>
<dbReference type="NCBIfam" id="TIGR00420">
    <property type="entry name" value="trmU"/>
    <property type="match status" value="1"/>
</dbReference>
<feature type="active site" description="Nucleophile" evidence="9">
    <location>
        <position position="112"/>
    </location>
</feature>
<evidence type="ECO:0000256" key="9">
    <source>
        <dbReference type="HAMAP-Rule" id="MF_00144"/>
    </source>
</evidence>
<feature type="binding site" evidence="9">
    <location>
        <begin position="23"/>
        <end position="30"/>
    </location>
    <ligand>
        <name>ATP</name>
        <dbReference type="ChEBI" id="CHEBI:30616"/>
    </ligand>
</feature>
<dbReference type="Pfam" id="PF03054">
    <property type="entry name" value="tRNA_Me_trans"/>
    <property type="match status" value="1"/>
</dbReference>
<keyword evidence="9" id="KW-0963">Cytoplasm</keyword>
<feature type="site" description="Interaction with tRNA" evidence="9">
    <location>
        <position position="346"/>
    </location>
</feature>
<dbReference type="RefSeq" id="WP_020887665.1">
    <property type="nucleotide sequence ID" value="NZ_ATHI01000029.1"/>
</dbReference>
<evidence type="ECO:0000256" key="4">
    <source>
        <dbReference type="ARBA" id="ARBA00022741"/>
    </source>
</evidence>
<organism evidence="12 13">
    <name type="scientific">Alkalidesulfovibrio alkalitolerans DSM 16529</name>
    <dbReference type="NCBI Taxonomy" id="1121439"/>
    <lineage>
        <taxon>Bacteria</taxon>
        <taxon>Pseudomonadati</taxon>
        <taxon>Thermodesulfobacteriota</taxon>
        <taxon>Desulfovibrionia</taxon>
        <taxon>Desulfovibrionales</taxon>
        <taxon>Desulfovibrionaceae</taxon>
        <taxon>Alkalidesulfovibrio</taxon>
    </lineage>
</organism>
<dbReference type="AlphaFoldDB" id="S7UBW3"/>
<comment type="similarity">
    <text evidence="9">Belongs to the MnmA/TRMU family.</text>
</comment>
<dbReference type="Gene3D" id="2.30.30.280">
    <property type="entry name" value="Adenine nucleotide alpha hydrolases-like domains"/>
    <property type="match status" value="1"/>
</dbReference>
<dbReference type="eggNOG" id="COG0482">
    <property type="taxonomic scope" value="Bacteria"/>
</dbReference>
<dbReference type="InterPro" id="IPR023382">
    <property type="entry name" value="MnmA-like_central_sf"/>
</dbReference>
<keyword evidence="7 9" id="KW-1015">Disulfide bond</keyword>
<dbReference type="Pfam" id="PF20259">
    <property type="entry name" value="tRNA_Me_trans_M"/>
    <property type="match status" value="1"/>
</dbReference>
<reference evidence="12 13" key="1">
    <citation type="journal article" date="2013" name="Genome Announc.">
        <title>Draft genome sequences for three mercury-methylating, sulfate-reducing bacteria.</title>
        <authorList>
            <person name="Brown S.D."/>
            <person name="Hurt R.A.Jr."/>
            <person name="Gilmour C.C."/>
            <person name="Elias D.A."/>
        </authorList>
    </citation>
    <scope>NUCLEOTIDE SEQUENCE [LARGE SCALE GENOMIC DNA]</scope>
    <source>
        <strain evidence="12 13">DSM 16529</strain>
    </source>
</reference>
<dbReference type="GO" id="GO:0005524">
    <property type="term" value="F:ATP binding"/>
    <property type="evidence" value="ECO:0007669"/>
    <property type="project" value="UniProtKB-KW"/>
</dbReference>
<dbReference type="SUPFAM" id="SSF52402">
    <property type="entry name" value="Adenine nucleotide alpha hydrolases-like"/>
    <property type="match status" value="1"/>
</dbReference>
<feature type="binding site" evidence="9">
    <location>
        <position position="136"/>
    </location>
    <ligand>
        <name>ATP</name>
        <dbReference type="ChEBI" id="CHEBI:30616"/>
    </ligand>
</feature>
<dbReference type="InterPro" id="IPR046885">
    <property type="entry name" value="MnmA-like_C"/>
</dbReference>
<dbReference type="Pfam" id="PF20258">
    <property type="entry name" value="tRNA_Me_trans_C"/>
    <property type="match status" value="1"/>
</dbReference>
<dbReference type="InterPro" id="IPR004506">
    <property type="entry name" value="MnmA-like"/>
</dbReference>
<feature type="domain" description="tRNA-specific 2-thiouridylase MnmA-like central" evidence="11">
    <location>
        <begin position="230"/>
        <end position="281"/>
    </location>
</feature>
<comment type="caution">
    <text evidence="12">The sequence shown here is derived from an EMBL/GenBank/DDBJ whole genome shotgun (WGS) entry which is preliminary data.</text>
</comment>
<dbReference type="EMBL" id="ATHI01000029">
    <property type="protein sequence ID" value="EPR31379.1"/>
    <property type="molecule type" value="Genomic_DNA"/>
</dbReference>
<protein>
    <recommendedName>
        <fullName evidence="9">tRNA-specific 2-thiouridylase MnmA</fullName>
        <ecNumber evidence="9">2.8.1.13</ecNumber>
    </recommendedName>
</protein>
<comment type="catalytic activity">
    <reaction evidence="8 9">
        <text>S-sulfanyl-L-cysteinyl-[protein] + uridine(34) in tRNA + AH2 + ATP = 2-thiouridine(34) in tRNA + L-cysteinyl-[protein] + A + AMP + diphosphate + H(+)</text>
        <dbReference type="Rhea" id="RHEA:47032"/>
        <dbReference type="Rhea" id="RHEA-COMP:10131"/>
        <dbReference type="Rhea" id="RHEA-COMP:11726"/>
        <dbReference type="Rhea" id="RHEA-COMP:11727"/>
        <dbReference type="Rhea" id="RHEA-COMP:11728"/>
        <dbReference type="ChEBI" id="CHEBI:13193"/>
        <dbReference type="ChEBI" id="CHEBI:15378"/>
        <dbReference type="ChEBI" id="CHEBI:17499"/>
        <dbReference type="ChEBI" id="CHEBI:29950"/>
        <dbReference type="ChEBI" id="CHEBI:30616"/>
        <dbReference type="ChEBI" id="CHEBI:33019"/>
        <dbReference type="ChEBI" id="CHEBI:61963"/>
        <dbReference type="ChEBI" id="CHEBI:65315"/>
        <dbReference type="ChEBI" id="CHEBI:87170"/>
        <dbReference type="ChEBI" id="CHEBI:456215"/>
        <dbReference type="EC" id="2.8.1.13"/>
    </reaction>
</comment>
<keyword evidence="2 9" id="KW-0808">Transferase</keyword>
<dbReference type="GO" id="GO:0002143">
    <property type="term" value="P:tRNA wobble position uridine thiolation"/>
    <property type="evidence" value="ECO:0007669"/>
    <property type="project" value="TreeGrafter"/>
</dbReference>
<keyword evidence="3 9" id="KW-0819">tRNA processing</keyword>
<dbReference type="GO" id="GO:0005737">
    <property type="term" value="C:cytoplasm"/>
    <property type="evidence" value="ECO:0007669"/>
    <property type="project" value="UniProtKB-SubCell"/>
</dbReference>
<evidence type="ECO:0000256" key="3">
    <source>
        <dbReference type="ARBA" id="ARBA00022694"/>
    </source>
</evidence>
<dbReference type="Proteomes" id="UP000014975">
    <property type="component" value="Unassembled WGS sequence"/>
</dbReference>